<organism evidence="7 8">
    <name type="scientific">Phyllotreta striolata</name>
    <name type="common">Striped flea beetle</name>
    <name type="synonym">Crioceris striolata</name>
    <dbReference type="NCBI Taxonomy" id="444603"/>
    <lineage>
        <taxon>Eukaryota</taxon>
        <taxon>Metazoa</taxon>
        <taxon>Ecdysozoa</taxon>
        <taxon>Arthropoda</taxon>
        <taxon>Hexapoda</taxon>
        <taxon>Insecta</taxon>
        <taxon>Pterygota</taxon>
        <taxon>Neoptera</taxon>
        <taxon>Endopterygota</taxon>
        <taxon>Coleoptera</taxon>
        <taxon>Polyphaga</taxon>
        <taxon>Cucujiformia</taxon>
        <taxon>Chrysomeloidea</taxon>
        <taxon>Chrysomelidae</taxon>
        <taxon>Galerucinae</taxon>
        <taxon>Alticini</taxon>
        <taxon>Phyllotreta</taxon>
    </lineage>
</organism>
<gene>
    <name evidence="7" type="ORF">PHYEVI_LOCUS10780</name>
</gene>
<dbReference type="EMBL" id="OU900101">
    <property type="protein sequence ID" value="CAG9864527.1"/>
    <property type="molecule type" value="Genomic_DNA"/>
</dbReference>
<evidence type="ECO:0000256" key="5">
    <source>
        <dbReference type="ARBA" id="ARBA00023228"/>
    </source>
</evidence>
<reference evidence="7" key="1">
    <citation type="submission" date="2022-01" db="EMBL/GenBank/DDBJ databases">
        <authorList>
            <person name="King R."/>
        </authorList>
    </citation>
    <scope>NUCLEOTIDE SEQUENCE</scope>
</reference>
<evidence type="ECO:0000256" key="3">
    <source>
        <dbReference type="ARBA" id="ARBA00007795"/>
    </source>
</evidence>
<dbReference type="GO" id="GO:1904263">
    <property type="term" value="P:positive regulation of TORC1 signaling"/>
    <property type="evidence" value="ECO:0007669"/>
    <property type="project" value="TreeGrafter"/>
</dbReference>
<dbReference type="Proteomes" id="UP001153712">
    <property type="component" value="Chromosome 8"/>
</dbReference>
<keyword evidence="5" id="KW-0458">Lysosome</keyword>
<dbReference type="GO" id="GO:0005085">
    <property type="term" value="F:guanyl-nucleotide exchange factor activity"/>
    <property type="evidence" value="ECO:0007669"/>
    <property type="project" value="TreeGrafter"/>
</dbReference>
<proteinExistence type="inferred from homology"/>
<dbReference type="GO" id="GO:0005764">
    <property type="term" value="C:lysosome"/>
    <property type="evidence" value="ECO:0007669"/>
    <property type="project" value="UniProtKB-SubCell"/>
</dbReference>
<dbReference type="InterPro" id="IPR024135">
    <property type="entry name" value="LAMTOR5"/>
</dbReference>
<comment type="subcellular location">
    <subcellularLocation>
        <location evidence="2">Cytoplasm</location>
    </subcellularLocation>
    <subcellularLocation>
        <location evidence="1">Lysosome</location>
    </subcellularLocation>
</comment>
<dbReference type="AlphaFoldDB" id="A0A9N9TT36"/>
<comment type="similarity">
    <text evidence="3">Belongs to the LAMTOR5 family.</text>
</comment>
<evidence type="ECO:0000313" key="7">
    <source>
        <dbReference type="EMBL" id="CAG9864527.1"/>
    </source>
</evidence>
<protein>
    <recommendedName>
        <fullName evidence="6">Late endosomal/lysosomal adaptor and MAPK and MTOR activator 5</fullName>
    </recommendedName>
</protein>
<sequence length="91" mass="9688">MEKNLEHLMDELLTTPGVYGCVFGNQHGLCLGTKGPINSNSTGVICAIAKEASKLEPNSKPPVVQFENDTHSCTIQNLGNVTGAIFKSLQS</sequence>
<evidence type="ECO:0000256" key="2">
    <source>
        <dbReference type="ARBA" id="ARBA00004496"/>
    </source>
</evidence>
<dbReference type="Pfam" id="PF16672">
    <property type="entry name" value="LAMTOR5"/>
    <property type="match status" value="1"/>
</dbReference>
<evidence type="ECO:0000313" key="8">
    <source>
        <dbReference type="Proteomes" id="UP001153712"/>
    </source>
</evidence>
<keyword evidence="8" id="KW-1185">Reference proteome</keyword>
<dbReference type="FunFam" id="3.30.450.30:FF:000005">
    <property type="entry name" value="Ragulator complex protein LAMTOR5 homolog"/>
    <property type="match status" value="1"/>
</dbReference>
<keyword evidence="4" id="KW-0963">Cytoplasm</keyword>
<dbReference type="Gene3D" id="3.30.450.30">
    <property type="entry name" value="Dynein light chain 2a, cytoplasmic"/>
    <property type="match status" value="1"/>
</dbReference>
<dbReference type="OrthoDB" id="76862at2759"/>
<name>A0A9N9TT36_PHYSR</name>
<evidence type="ECO:0000256" key="4">
    <source>
        <dbReference type="ARBA" id="ARBA00022490"/>
    </source>
</evidence>
<dbReference type="GO" id="GO:0071230">
    <property type="term" value="P:cellular response to amino acid stimulus"/>
    <property type="evidence" value="ECO:0007669"/>
    <property type="project" value="TreeGrafter"/>
</dbReference>
<dbReference type="PANTHER" id="PTHR13342:SF2">
    <property type="entry name" value="RAGULATOR COMPLEX PROTEIN LAMTOR5"/>
    <property type="match status" value="1"/>
</dbReference>
<accession>A0A9N9TT36</accession>
<dbReference type="GO" id="GO:0071986">
    <property type="term" value="C:Ragulator complex"/>
    <property type="evidence" value="ECO:0007669"/>
    <property type="project" value="InterPro"/>
</dbReference>
<dbReference type="GO" id="GO:0043066">
    <property type="term" value="P:negative regulation of apoptotic process"/>
    <property type="evidence" value="ECO:0007669"/>
    <property type="project" value="InterPro"/>
</dbReference>
<evidence type="ECO:0000256" key="6">
    <source>
        <dbReference type="ARBA" id="ARBA00032692"/>
    </source>
</evidence>
<evidence type="ECO:0000256" key="1">
    <source>
        <dbReference type="ARBA" id="ARBA00004371"/>
    </source>
</evidence>
<dbReference type="PANTHER" id="PTHR13342">
    <property type="entry name" value="RAGULATOR COMPLEX PROTEIN LAMTOR5"/>
    <property type="match status" value="1"/>
</dbReference>